<dbReference type="Pfam" id="PF02472">
    <property type="entry name" value="ExbD"/>
    <property type="match status" value="1"/>
</dbReference>
<dbReference type="InterPro" id="IPR003400">
    <property type="entry name" value="ExbD"/>
</dbReference>
<evidence type="ECO:0000256" key="1">
    <source>
        <dbReference type="ARBA" id="ARBA00004162"/>
    </source>
</evidence>
<dbReference type="RefSeq" id="WP_088618334.1">
    <property type="nucleotide sequence ID" value="NZ_CP022129.1"/>
</dbReference>
<dbReference type="AlphaFoldDB" id="A0A1Z4BW29"/>
<dbReference type="GO" id="GO:0015031">
    <property type="term" value="P:protein transport"/>
    <property type="evidence" value="ECO:0007669"/>
    <property type="project" value="UniProtKB-KW"/>
</dbReference>
<evidence type="ECO:0000256" key="7">
    <source>
        <dbReference type="RuleBase" id="RU003879"/>
    </source>
</evidence>
<reference evidence="8 9" key="1">
    <citation type="submission" date="2017-06" db="EMBL/GenBank/DDBJ databases">
        <title>Genome Sequencing of the methanotroph Methylovulum psychrotolerants str. HV10-M2 isolated from a high-altitude environment.</title>
        <authorList>
            <person name="Mateos-Rivera A."/>
        </authorList>
    </citation>
    <scope>NUCLEOTIDE SEQUENCE [LARGE SCALE GENOMIC DNA]</scope>
    <source>
        <strain evidence="8 9">HV10_M2</strain>
    </source>
</reference>
<evidence type="ECO:0000256" key="3">
    <source>
        <dbReference type="ARBA" id="ARBA00022475"/>
    </source>
</evidence>
<keyword evidence="7" id="KW-0813">Transport</keyword>
<dbReference type="KEGG" id="mpsy:CEK71_04880"/>
<evidence type="ECO:0000313" key="9">
    <source>
        <dbReference type="Proteomes" id="UP000197019"/>
    </source>
</evidence>
<evidence type="ECO:0000256" key="6">
    <source>
        <dbReference type="ARBA" id="ARBA00023136"/>
    </source>
</evidence>
<dbReference type="OrthoDB" id="9793581at2"/>
<comment type="similarity">
    <text evidence="2 7">Belongs to the ExbD/TolR family.</text>
</comment>
<dbReference type="Gene3D" id="3.30.420.270">
    <property type="match status" value="1"/>
</dbReference>
<keyword evidence="4 7" id="KW-0812">Transmembrane</keyword>
<keyword evidence="6" id="KW-0472">Membrane</keyword>
<proteinExistence type="inferred from homology"/>
<sequence length="144" mass="15956">MKFHRKRRVTPEISMTSMVDVVLLLLFFFMVSTTFNKQTQVKVKLPEADGEKTEAELETIRLTIDANGVYYLEDGDGISHELLNQKVETLVQALRKRHTPGAAVPFVINADGKTPHQAVITALEAANAVGFNQISFATEAKPAE</sequence>
<keyword evidence="7" id="KW-0653">Protein transport</keyword>
<accession>A0A1Z4BW29</accession>
<comment type="subcellular location">
    <subcellularLocation>
        <location evidence="1">Cell membrane</location>
        <topology evidence="1">Single-pass membrane protein</topology>
    </subcellularLocation>
    <subcellularLocation>
        <location evidence="7">Cell membrane</location>
        <topology evidence="7">Single-pass type II membrane protein</topology>
    </subcellularLocation>
</comment>
<keyword evidence="3" id="KW-1003">Cell membrane</keyword>
<evidence type="ECO:0000313" key="8">
    <source>
        <dbReference type="EMBL" id="ASF45452.1"/>
    </source>
</evidence>
<dbReference type="PANTHER" id="PTHR30558">
    <property type="entry name" value="EXBD MEMBRANE COMPONENT OF PMF-DRIVEN MACROMOLECULE IMPORT SYSTEM"/>
    <property type="match status" value="1"/>
</dbReference>
<gene>
    <name evidence="8" type="ORF">CEK71_04880</name>
</gene>
<name>A0A1Z4BW29_9GAMM</name>
<keyword evidence="9" id="KW-1185">Reference proteome</keyword>
<evidence type="ECO:0000256" key="2">
    <source>
        <dbReference type="ARBA" id="ARBA00005811"/>
    </source>
</evidence>
<evidence type="ECO:0000256" key="4">
    <source>
        <dbReference type="ARBA" id="ARBA00022692"/>
    </source>
</evidence>
<protein>
    <submittedName>
        <fullName evidence="8">Biopolymer transporter ExbD</fullName>
    </submittedName>
</protein>
<dbReference type="GO" id="GO:0022857">
    <property type="term" value="F:transmembrane transporter activity"/>
    <property type="evidence" value="ECO:0007669"/>
    <property type="project" value="InterPro"/>
</dbReference>
<organism evidence="8 9">
    <name type="scientific">Methylovulum psychrotolerans</name>
    <dbReference type="NCBI Taxonomy" id="1704499"/>
    <lineage>
        <taxon>Bacteria</taxon>
        <taxon>Pseudomonadati</taxon>
        <taxon>Pseudomonadota</taxon>
        <taxon>Gammaproteobacteria</taxon>
        <taxon>Methylococcales</taxon>
        <taxon>Methylococcaceae</taxon>
        <taxon>Methylovulum</taxon>
    </lineage>
</organism>
<dbReference type="PANTHER" id="PTHR30558:SF3">
    <property type="entry name" value="BIOPOLYMER TRANSPORT PROTEIN EXBD-RELATED"/>
    <property type="match status" value="1"/>
</dbReference>
<dbReference type="Proteomes" id="UP000197019">
    <property type="component" value="Chromosome"/>
</dbReference>
<evidence type="ECO:0000256" key="5">
    <source>
        <dbReference type="ARBA" id="ARBA00022989"/>
    </source>
</evidence>
<keyword evidence="5" id="KW-1133">Transmembrane helix</keyword>
<dbReference type="GO" id="GO:0005886">
    <property type="term" value="C:plasma membrane"/>
    <property type="evidence" value="ECO:0007669"/>
    <property type="project" value="UniProtKB-SubCell"/>
</dbReference>
<dbReference type="EMBL" id="CP022129">
    <property type="protein sequence ID" value="ASF45452.1"/>
    <property type="molecule type" value="Genomic_DNA"/>
</dbReference>